<dbReference type="GO" id="GO:0003341">
    <property type="term" value="P:cilium movement"/>
    <property type="evidence" value="ECO:0007669"/>
    <property type="project" value="UniProtKB-ARBA"/>
</dbReference>
<keyword evidence="12" id="KW-1185">Reference proteome</keyword>
<evidence type="ECO:0000256" key="2">
    <source>
        <dbReference type="ARBA" id="ARBA00022490"/>
    </source>
</evidence>
<gene>
    <name evidence="11" type="primary">106085343</name>
</gene>
<dbReference type="KEGG" id="scac:106085343"/>
<evidence type="ECO:0000256" key="5">
    <source>
        <dbReference type="ARBA" id="ARBA00023054"/>
    </source>
</evidence>
<comment type="similarity">
    <text evidence="8">Belongs to the CFAP43 family.</text>
</comment>
<organism evidence="11 12">
    <name type="scientific">Stomoxys calcitrans</name>
    <name type="common">Stable fly</name>
    <name type="synonym">Conops calcitrans</name>
    <dbReference type="NCBI Taxonomy" id="35570"/>
    <lineage>
        <taxon>Eukaryota</taxon>
        <taxon>Metazoa</taxon>
        <taxon>Ecdysozoa</taxon>
        <taxon>Arthropoda</taxon>
        <taxon>Hexapoda</taxon>
        <taxon>Insecta</taxon>
        <taxon>Pterygota</taxon>
        <taxon>Neoptera</taxon>
        <taxon>Endopterygota</taxon>
        <taxon>Diptera</taxon>
        <taxon>Brachycera</taxon>
        <taxon>Muscomorpha</taxon>
        <taxon>Muscoidea</taxon>
        <taxon>Muscidae</taxon>
        <taxon>Stomoxys</taxon>
    </lineage>
</organism>
<dbReference type="OrthoDB" id="535167at2759"/>
<keyword evidence="6" id="KW-0206">Cytoskeleton</keyword>
<dbReference type="GO" id="GO:0060271">
    <property type="term" value="P:cilium assembly"/>
    <property type="evidence" value="ECO:0007669"/>
    <property type="project" value="TreeGrafter"/>
</dbReference>
<dbReference type="GO" id="GO:0005930">
    <property type="term" value="C:axoneme"/>
    <property type="evidence" value="ECO:0007669"/>
    <property type="project" value="UniProtKB-SubCell"/>
</dbReference>
<evidence type="ECO:0000256" key="7">
    <source>
        <dbReference type="ARBA" id="ARBA00023273"/>
    </source>
</evidence>
<dbReference type="Gene3D" id="2.130.10.10">
    <property type="entry name" value="YVTN repeat-like/Quinoprotein amine dehydrogenase"/>
    <property type="match status" value="2"/>
</dbReference>
<keyword evidence="7" id="KW-0966">Cell projection</keyword>
<evidence type="ECO:0000256" key="1">
    <source>
        <dbReference type="ARBA" id="ARBA00004430"/>
    </source>
</evidence>
<feature type="coiled-coil region" evidence="10">
    <location>
        <begin position="1454"/>
        <end position="1518"/>
    </location>
</feature>
<evidence type="ECO:0000256" key="4">
    <source>
        <dbReference type="ARBA" id="ARBA00022737"/>
    </source>
</evidence>
<protein>
    <recommendedName>
        <fullName evidence="9">Cilia- and flagella-associated protein 43</fullName>
    </recommendedName>
</protein>
<dbReference type="PANTHER" id="PTHR14885:SF1">
    <property type="entry name" value="CILIA- AND FLAGELLA-ASSOCIATED PROTEIN 43"/>
    <property type="match status" value="1"/>
</dbReference>
<evidence type="ECO:0000256" key="6">
    <source>
        <dbReference type="ARBA" id="ARBA00023212"/>
    </source>
</evidence>
<keyword evidence="5 10" id="KW-0175">Coiled coil</keyword>
<evidence type="ECO:0000313" key="11">
    <source>
        <dbReference type="EnsemblMetazoa" id="SCAU002178-PA"/>
    </source>
</evidence>
<reference evidence="11" key="1">
    <citation type="submission" date="2020-05" db="UniProtKB">
        <authorList>
            <consortium name="EnsemblMetazoa"/>
        </authorList>
    </citation>
    <scope>IDENTIFICATION</scope>
    <source>
        <strain evidence="11">USDA</strain>
    </source>
</reference>
<dbReference type="EnsemblMetazoa" id="SCAU002178-RA">
    <property type="protein sequence ID" value="SCAU002178-PA"/>
    <property type="gene ID" value="SCAU002178"/>
</dbReference>
<feature type="coiled-coil region" evidence="10">
    <location>
        <begin position="1258"/>
        <end position="1313"/>
    </location>
</feature>
<dbReference type="InterPro" id="IPR015943">
    <property type="entry name" value="WD40/YVTN_repeat-like_dom_sf"/>
</dbReference>
<proteinExistence type="inferred from homology"/>
<accession>A0A1I8NUN5</accession>
<feature type="coiled-coil region" evidence="10">
    <location>
        <begin position="685"/>
        <end position="712"/>
    </location>
</feature>
<dbReference type="Proteomes" id="UP000095300">
    <property type="component" value="Unassembled WGS sequence"/>
</dbReference>
<evidence type="ECO:0000313" key="12">
    <source>
        <dbReference type="Proteomes" id="UP000095300"/>
    </source>
</evidence>
<evidence type="ECO:0000256" key="8">
    <source>
        <dbReference type="ARBA" id="ARBA00023605"/>
    </source>
</evidence>
<evidence type="ECO:0000256" key="3">
    <source>
        <dbReference type="ARBA" id="ARBA00022574"/>
    </source>
</evidence>
<comment type="subcellular location">
    <subcellularLocation>
        <location evidence="1">Cytoplasm</location>
        <location evidence="1">Cytoskeleton</location>
        <location evidence="1">Cilium axoneme</location>
    </subcellularLocation>
</comment>
<name>A0A1I8NUN5_STOCA</name>
<sequence>MSPSVSVSWTSFASANSLINVGSEALCLLCEDILCFSDLKTKAISYYKADSAELGLGISAVAGHNRFSLVAFSEVVLRPSIHIIQYPQFTKYAVFTSNDVVKLVDIRFTEYDLLVALSGYPNHTLCIWNFRTGQLLCQRATMKESLSQSLQCSLHHTPQIVQYSEWNKQLMVWEICYTATDVDLHEISRITLKNEHALSNVQSMCYGEDNNLYIVDNFGAVSLVQIAQFFLKPQWSLDIVNDSNTVPKQFYICGHKQGLLVNCKDAVYYIRKKANFWLSEWQINDLPSSGLFKVISNIGGDIYACGPMGNLYQVEMAMDKATLVEFHMSHESVIDLVVIKTENKECLLLLTSDNKLRALDLQHPILYSELEIPYGCAIAANNTDPYISVGTTTGTLHFLNYDNIGEPREVGVSETNNAHPLVSLQLLDSLALYRTIYDGFYLVHADFLKNKFYEMAHLVETPKDISVCKYFLGEESGAFVFVNRNKDIPLPHACEMWEFSVNRKRKDVTRQDYQLPHTYRDVTEVKVIGKDVMEFFAVRMDSSIIDIFNLKTNANELILTASIRTNHWCNISGIAKSTNLLTWGLDGTFIHHCSHKESQRPYGISEILQIKYQPSVVKKVVECSNVKYLVYLSSGGGVVVMKINPENVPTLKNDYVSMDPITVEGQEPFTTPMESIRTDVVVEHSPEELRAREELLKKVKELEKEVTALIDYDISVTGKTHGIYRKFCLNHAWLQKLIEEAKKLCEMEKKSLEEAIEDQSKIRDWIRDFIMANSVSITFKIRAIFSNFSFENYGRRKDNDNFASFCDLYRFYNMENIDAEDEEEPQIETSGDTESLVTKVEQKRRKYMDIQGSAYEHILSDELALQDIENVTANQMYNHDAKIRILLTDRLKEEFNKQFEEIRKIKFEVMEAILGTNNALCAIYENMNCMLGLLKMDQCKPPELSVPQWQNDEFVQRILEVDDSEIKSVNRRKKKAEITSMKHGRLLLWSVDFWARALVVMMDGVLEKLWQDEIKKDIPVPEFMLKKEPGEYTIEDLKVQRDYEEKVRLLTEDRKKYLKILTDNDNNVKEMKASYVLKLNEQIAQTMITKLKYDFSIKHVRLRNLNIKIIYFKKLQWLKRISMLRADIDKIGEYVLRYTKLSNFWSKAVEDLRSKGENLVLRDRVIERQFKTQYLNLIPQHMGPEMNKTFKKRPKLSPKILNSTLICKELSIRVNTKALPKYPFPLPKDVFEYLDGLNALDEPSSMPNALDPRYWEQLTKMRRQKVEMELKVKAVNLQLADSISGMNYFNKELANLKNTKLDAFRQLQEAQEEYLKSVQNQTLELRLTMGQVELNIMGSLEKLQNCILMNVDDINDINALILKAGHMKLKAMQRVAFFRRQVIYKEWKHKDTSANIEYLKFMLYVIEKCKVSLEFLNILRNWQKVKAEKQKMMNTVGFIEKTCEEKQISYRRQLERLNSQITSVRQQIDEMKRANKIVNRQIDDIKVAVAFSTTNRDFLIEEKKRREQNEKLEKLKKRSQLIDTVRRDYAHIMELKTILELQRLRTYPTLGPNPDHCMK</sequence>
<keyword evidence="2" id="KW-0963">Cytoplasm</keyword>
<dbReference type="STRING" id="35570.A0A1I8NUN5"/>
<evidence type="ECO:0000256" key="9">
    <source>
        <dbReference type="ARBA" id="ARBA00023662"/>
    </source>
</evidence>
<dbReference type="VEuPathDB" id="VectorBase:SCAU002178"/>
<dbReference type="InterPro" id="IPR036322">
    <property type="entry name" value="WD40_repeat_dom_sf"/>
</dbReference>
<dbReference type="Pfam" id="PF25828">
    <property type="entry name" value="CC_Cfap43"/>
    <property type="match status" value="1"/>
</dbReference>
<evidence type="ECO:0000256" key="10">
    <source>
        <dbReference type="SAM" id="Coils"/>
    </source>
</evidence>
<keyword evidence="3" id="KW-0853">WD repeat</keyword>
<dbReference type="PANTHER" id="PTHR14885">
    <property type="entry name" value="CILIA- AND FLAGELLA-ASSOCIATED PROTEIN 43-RELATED"/>
    <property type="match status" value="1"/>
</dbReference>
<keyword evidence="4" id="KW-0677">Repeat</keyword>
<dbReference type="SUPFAM" id="SSF50978">
    <property type="entry name" value="WD40 repeat-like"/>
    <property type="match status" value="1"/>
</dbReference>